<dbReference type="EMBL" id="JABVEC010000006">
    <property type="protein sequence ID" value="MBC6465836.1"/>
    <property type="molecule type" value="Genomic_DNA"/>
</dbReference>
<keyword evidence="3" id="KW-0378">Hydrolase</keyword>
<feature type="region of interest" description="Disordered" evidence="1">
    <location>
        <begin position="89"/>
        <end position="108"/>
    </location>
</feature>
<reference evidence="3 4" key="1">
    <citation type="submission" date="2020-06" db="EMBL/GenBank/DDBJ databases">
        <title>Actinomadura xiongansis sp. nov., isolated from soil of Baiyangdian.</title>
        <authorList>
            <person name="Zhang X."/>
        </authorList>
    </citation>
    <scope>NUCLEOTIDE SEQUENCE [LARGE SCALE GENOMIC DNA]</scope>
    <source>
        <strain evidence="3 4">HBUM206468</strain>
    </source>
</reference>
<dbReference type="InterPro" id="IPR050228">
    <property type="entry name" value="Carboxylesterase_BioH"/>
</dbReference>
<name>A0ABR7LM44_9ACTN</name>
<dbReference type="Gene3D" id="3.40.50.1820">
    <property type="entry name" value="alpha/beta hydrolase"/>
    <property type="match status" value="1"/>
</dbReference>
<dbReference type="PANTHER" id="PTHR43194">
    <property type="entry name" value="HYDROLASE ALPHA/BETA FOLD FAMILY"/>
    <property type="match status" value="1"/>
</dbReference>
<dbReference type="Proteomes" id="UP000805614">
    <property type="component" value="Unassembled WGS sequence"/>
</dbReference>
<dbReference type="Pfam" id="PF00561">
    <property type="entry name" value="Abhydrolase_1"/>
    <property type="match status" value="1"/>
</dbReference>
<sequence>MGGYTGGLRRADWTVVSERGRPGEGGVRVAVREVRGASCGRPPVILVHGARVPGIGSFDLPVEGGSLAGDLARAGHAVFVMDARGYGGSTRPAEMDEPPADNPPLATGDQIIRDIGAVVDRVRQRTGRGQVALAGWATGGHWAGWYASRQPDKISHLVVYNSLYGAVDGHPALGRGGQYEDPDNPGEFDADRVGAYRFSTGESLLPQWDAGIPVEDKSEWRDPRVARAFVDMALASDPTSSQRDPASFRAPTGALADSFALATGRRLWHAGTITAKTLVVRSENDFWSRADDVRTLAAELRRAERVRTVQLDQATHYVHLDRAEKGRGRLLAEFVNWLGN</sequence>
<evidence type="ECO:0000313" key="3">
    <source>
        <dbReference type="EMBL" id="MBC6465836.1"/>
    </source>
</evidence>
<protein>
    <submittedName>
        <fullName evidence="3">Alpha/beta fold hydrolase</fullName>
    </submittedName>
</protein>
<organism evidence="3 4">
    <name type="scientific">Actinomadura alba</name>
    <dbReference type="NCBI Taxonomy" id="406431"/>
    <lineage>
        <taxon>Bacteria</taxon>
        <taxon>Bacillati</taxon>
        <taxon>Actinomycetota</taxon>
        <taxon>Actinomycetes</taxon>
        <taxon>Streptosporangiales</taxon>
        <taxon>Thermomonosporaceae</taxon>
        <taxon>Actinomadura</taxon>
    </lineage>
</organism>
<dbReference type="InterPro" id="IPR000073">
    <property type="entry name" value="AB_hydrolase_1"/>
</dbReference>
<gene>
    <name evidence="3" type="ORF">HKK74_10050</name>
</gene>
<comment type="caution">
    <text evidence="3">The sequence shown here is derived from an EMBL/GenBank/DDBJ whole genome shotgun (WGS) entry which is preliminary data.</text>
</comment>
<dbReference type="SUPFAM" id="SSF53474">
    <property type="entry name" value="alpha/beta-Hydrolases"/>
    <property type="match status" value="1"/>
</dbReference>
<dbReference type="GO" id="GO:0016787">
    <property type="term" value="F:hydrolase activity"/>
    <property type="evidence" value="ECO:0007669"/>
    <property type="project" value="UniProtKB-KW"/>
</dbReference>
<keyword evidence="4" id="KW-1185">Reference proteome</keyword>
<proteinExistence type="predicted"/>
<dbReference type="PANTHER" id="PTHR43194:SF2">
    <property type="entry name" value="PEROXISOMAL MEMBRANE PROTEIN LPX1"/>
    <property type="match status" value="1"/>
</dbReference>
<accession>A0ABR7LM44</accession>
<evidence type="ECO:0000256" key="1">
    <source>
        <dbReference type="SAM" id="MobiDB-lite"/>
    </source>
</evidence>
<evidence type="ECO:0000313" key="4">
    <source>
        <dbReference type="Proteomes" id="UP000805614"/>
    </source>
</evidence>
<evidence type="ECO:0000259" key="2">
    <source>
        <dbReference type="Pfam" id="PF00561"/>
    </source>
</evidence>
<dbReference type="InterPro" id="IPR029058">
    <property type="entry name" value="AB_hydrolase_fold"/>
</dbReference>
<feature type="domain" description="AB hydrolase-1" evidence="2">
    <location>
        <begin position="42"/>
        <end position="198"/>
    </location>
</feature>